<evidence type="ECO:0000313" key="8">
    <source>
        <dbReference type="EMBL" id="KAE9211232.1"/>
    </source>
</evidence>
<dbReference type="Proteomes" id="UP000437068">
    <property type="component" value="Unassembled WGS sequence"/>
</dbReference>
<dbReference type="AlphaFoldDB" id="A0A6A4CUP9"/>
<dbReference type="EMBL" id="QXGD01001231">
    <property type="protein sequence ID" value="KAE9211232.1"/>
    <property type="molecule type" value="Genomic_DNA"/>
</dbReference>
<dbReference type="Proteomes" id="UP000433483">
    <property type="component" value="Unassembled WGS sequence"/>
</dbReference>
<dbReference type="EMBL" id="QXGA01001139">
    <property type="protein sequence ID" value="KAE9127855.1"/>
    <property type="molecule type" value="Genomic_DNA"/>
</dbReference>
<evidence type="ECO:0000313" key="13">
    <source>
        <dbReference type="Proteomes" id="UP000440367"/>
    </source>
</evidence>
<reference evidence="10 11" key="1">
    <citation type="submission" date="2018-08" db="EMBL/GenBank/DDBJ databases">
        <title>Genomic investigation of the strawberry pathogen Phytophthora fragariae indicates pathogenicity is determined by transcriptional variation in three key races.</title>
        <authorList>
            <person name="Adams T.M."/>
            <person name="Armitage A.D."/>
            <person name="Sobczyk M.K."/>
            <person name="Bates H.J."/>
            <person name="Dunwell J.M."/>
            <person name="Nellist C.F."/>
            <person name="Harrison R.J."/>
        </authorList>
    </citation>
    <scope>NUCLEOTIDE SEQUENCE [LARGE SCALE GENOMIC DNA]</scope>
    <source>
        <strain evidence="9 12">A4</strain>
        <strain evidence="8 13">BC-1</strain>
        <strain evidence="7 11">NOV-27</strain>
        <strain evidence="6 14">NOV-5</strain>
        <strain evidence="5 15">NOV-71</strain>
        <strain evidence="2 10">NOV-9</strain>
        <strain evidence="4 17">ONT-3</strain>
        <strain evidence="3 16">SCRP245</strain>
    </source>
</reference>
<dbReference type="Proteomes" id="UP000440732">
    <property type="component" value="Unassembled WGS sequence"/>
</dbReference>
<comment type="caution">
    <text evidence="9">The sequence shown here is derived from an EMBL/GenBank/DDBJ whole genome shotgun (WGS) entry which is preliminary data.</text>
</comment>
<evidence type="ECO:0000313" key="12">
    <source>
        <dbReference type="Proteomes" id="UP000437068"/>
    </source>
</evidence>
<dbReference type="EMBL" id="QXFX01001164">
    <property type="protein sequence ID" value="KAE9095354.1"/>
    <property type="molecule type" value="Genomic_DNA"/>
</dbReference>
<evidence type="ECO:0000313" key="3">
    <source>
        <dbReference type="EMBL" id="KAE8995048.1"/>
    </source>
</evidence>
<dbReference type="Proteomes" id="UP000441208">
    <property type="component" value="Unassembled WGS sequence"/>
</dbReference>
<evidence type="ECO:0000313" key="6">
    <source>
        <dbReference type="EMBL" id="KAE9127855.1"/>
    </source>
</evidence>
<dbReference type="Proteomes" id="UP000460718">
    <property type="component" value="Unassembled WGS sequence"/>
</dbReference>
<dbReference type="EMBL" id="QXGF01001247">
    <property type="protein sequence ID" value="KAE8931389.1"/>
    <property type="molecule type" value="Genomic_DNA"/>
</dbReference>
<feature type="transmembrane region" description="Helical" evidence="1">
    <location>
        <begin position="131"/>
        <end position="155"/>
    </location>
</feature>
<evidence type="ECO:0000313" key="15">
    <source>
        <dbReference type="Proteomes" id="UP000441208"/>
    </source>
</evidence>
<evidence type="ECO:0000313" key="14">
    <source>
        <dbReference type="Proteomes" id="UP000440732"/>
    </source>
</evidence>
<gene>
    <name evidence="9" type="ORF">PF001_g16620</name>
    <name evidence="8" type="ORF">PF002_g18589</name>
    <name evidence="7" type="ORF">PF005_g17235</name>
    <name evidence="6" type="ORF">PF006_g16420</name>
    <name evidence="5" type="ORF">PF007_g17382</name>
    <name evidence="2" type="ORF">PF009_g18546</name>
    <name evidence="4" type="ORF">PF010_g16733</name>
    <name evidence="3" type="ORF">PF011_g16495</name>
</gene>
<keyword evidence="1" id="KW-1133">Transmembrane helix</keyword>
<feature type="transmembrane region" description="Helical" evidence="1">
    <location>
        <begin position="104"/>
        <end position="125"/>
    </location>
</feature>
<feature type="transmembrane region" description="Helical" evidence="1">
    <location>
        <begin position="43"/>
        <end position="60"/>
    </location>
</feature>
<keyword evidence="11" id="KW-1185">Reference proteome</keyword>
<evidence type="ECO:0000313" key="10">
    <source>
        <dbReference type="Proteomes" id="UP000429523"/>
    </source>
</evidence>
<evidence type="ECO:0000313" key="9">
    <source>
        <dbReference type="EMBL" id="KAE9296942.1"/>
    </source>
</evidence>
<proteinExistence type="predicted"/>
<dbReference type="EMBL" id="QXGB01001177">
    <property type="protein sequence ID" value="KAE9195553.1"/>
    <property type="molecule type" value="Genomic_DNA"/>
</dbReference>
<organism evidence="9 12">
    <name type="scientific">Phytophthora fragariae</name>
    <dbReference type="NCBI Taxonomy" id="53985"/>
    <lineage>
        <taxon>Eukaryota</taxon>
        <taxon>Sar</taxon>
        <taxon>Stramenopiles</taxon>
        <taxon>Oomycota</taxon>
        <taxon>Peronosporomycetes</taxon>
        <taxon>Peronosporales</taxon>
        <taxon>Peronosporaceae</taxon>
        <taxon>Phytophthora</taxon>
    </lineage>
</organism>
<protein>
    <submittedName>
        <fullName evidence="9">Uncharacterized protein</fullName>
    </submittedName>
</protein>
<dbReference type="EMBL" id="QXGE01001152">
    <property type="protein sequence ID" value="KAE9296942.1"/>
    <property type="molecule type" value="Genomic_DNA"/>
</dbReference>
<dbReference type="OrthoDB" id="127931at2759"/>
<evidence type="ECO:0000313" key="2">
    <source>
        <dbReference type="EMBL" id="KAE8931389.1"/>
    </source>
</evidence>
<evidence type="ECO:0000313" key="17">
    <source>
        <dbReference type="Proteomes" id="UP000488956"/>
    </source>
</evidence>
<evidence type="ECO:0000313" key="11">
    <source>
        <dbReference type="Proteomes" id="UP000433483"/>
    </source>
</evidence>
<dbReference type="Proteomes" id="UP000429523">
    <property type="component" value="Unassembled WGS sequence"/>
</dbReference>
<evidence type="ECO:0000313" key="16">
    <source>
        <dbReference type="Proteomes" id="UP000460718"/>
    </source>
</evidence>
<evidence type="ECO:0000256" key="1">
    <source>
        <dbReference type="SAM" id="Phobius"/>
    </source>
</evidence>
<name>A0A6A4CUP9_9STRA</name>
<sequence length="473" mass="53767">MVTQQDMDVISRKLFNPIILVLDAWTFQYLVLVYYVRRKEFRVWLLVLASFTGFAMRLYVYDDHDTMSMANTVSETCLQLTFIIQITIIGHDVCVKVKLRSIRWLTHAAEAFVVLGFLQVIASLLDVTGSGTIHLLGNVLETLSLVFVLVFRFYYLSLSRGYRRLLAERKFEILLYTLLAIHEFPFVLLEHHTGVTWEFAQGVCNRVVLAACILQNIRKKAIPSAGSSSALVKSKKSSNAFASMTSSRGSFFKTKATDELGPPATNSRGTLLKLVPRRSSSQSFPDITKIAVISERVDSQVQDTEEDSPRFPPTLSRRLQQEEVPRVSERQRLLRDIVDVMAVATLEEEDDDLLHSAQGRAAVTEDQLLFSDLDEVSDMLQLVESSRYLVDRKRIDSCTQFNAEIFMASYPTSRFRQRTRMDKSSFERVVNKIKDNPVFYNDSPCPQAPVWMQCGCSSQSPWIVLATTDLALH</sequence>
<evidence type="ECO:0000313" key="4">
    <source>
        <dbReference type="EMBL" id="KAE9095354.1"/>
    </source>
</evidence>
<accession>A0A6A4CUP9</accession>
<keyword evidence="1" id="KW-0472">Membrane</keyword>
<dbReference type="Proteomes" id="UP000440367">
    <property type="component" value="Unassembled WGS sequence"/>
</dbReference>
<keyword evidence="1" id="KW-0812">Transmembrane</keyword>
<dbReference type="EMBL" id="QXFW01001183">
    <property type="protein sequence ID" value="KAE8995048.1"/>
    <property type="molecule type" value="Genomic_DNA"/>
</dbReference>
<dbReference type="Proteomes" id="UP000488956">
    <property type="component" value="Unassembled WGS sequence"/>
</dbReference>
<feature type="transmembrane region" description="Helical" evidence="1">
    <location>
        <begin position="14"/>
        <end position="36"/>
    </location>
</feature>
<evidence type="ECO:0000313" key="7">
    <source>
        <dbReference type="EMBL" id="KAE9195553.1"/>
    </source>
</evidence>
<evidence type="ECO:0000313" key="5">
    <source>
        <dbReference type="EMBL" id="KAE9095429.1"/>
    </source>
</evidence>
<dbReference type="EMBL" id="QXFZ01001174">
    <property type="protein sequence ID" value="KAE9095429.1"/>
    <property type="molecule type" value="Genomic_DNA"/>
</dbReference>